<protein>
    <submittedName>
        <fullName evidence="1">Uncharacterized protein</fullName>
    </submittedName>
</protein>
<name>A0A545UET5_9GAMM</name>
<reference evidence="1 2" key="1">
    <citation type="submission" date="2019-07" db="EMBL/GenBank/DDBJ databases">
        <title>Draft genome for Aliikangiella sp. M105.</title>
        <authorList>
            <person name="Wang G."/>
        </authorList>
    </citation>
    <scope>NUCLEOTIDE SEQUENCE [LARGE SCALE GENOMIC DNA]</scope>
    <source>
        <strain evidence="1 2">M105</strain>
    </source>
</reference>
<comment type="caution">
    <text evidence="1">The sequence shown here is derived from an EMBL/GenBank/DDBJ whole genome shotgun (WGS) entry which is preliminary data.</text>
</comment>
<dbReference type="Proteomes" id="UP000315439">
    <property type="component" value="Unassembled WGS sequence"/>
</dbReference>
<dbReference type="EMBL" id="VIKS01000006">
    <property type="protein sequence ID" value="TQV87955.1"/>
    <property type="molecule type" value="Genomic_DNA"/>
</dbReference>
<accession>A0A545UET5</accession>
<evidence type="ECO:0000313" key="2">
    <source>
        <dbReference type="Proteomes" id="UP000315439"/>
    </source>
</evidence>
<proteinExistence type="predicted"/>
<sequence>MSELKVITNTVGKIKKAKHLYLKDQDISANELAENLVDDAKHLGVKASVKKIGCWWCVYSDTDWLEKGTDESIVELFNNLRGLANAPQNSFRREVLLTAFADHVLTCKDEVCVYIKGKEKTQNELSDILKKIPKGNRIVAFCIEPNQEKDQGQP</sequence>
<dbReference type="AlphaFoldDB" id="A0A545UET5"/>
<keyword evidence="2" id="KW-1185">Reference proteome</keyword>
<gene>
    <name evidence="1" type="ORF">FLL46_11290</name>
</gene>
<organism evidence="1 2">
    <name type="scientific">Aliikangiella coralliicola</name>
    <dbReference type="NCBI Taxonomy" id="2592383"/>
    <lineage>
        <taxon>Bacteria</taxon>
        <taxon>Pseudomonadati</taxon>
        <taxon>Pseudomonadota</taxon>
        <taxon>Gammaproteobacteria</taxon>
        <taxon>Oceanospirillales</taxon>
        <taxon>Pleioneaceae</taxon>
        <taxon>Aliikangiella</taxon>
    </lineage>
</organism>
<evidence type="ECO:0000313" key="1">
    <source>
        <dbReference type="EMBL" id="TQV87955.1"/>
    </source>
</evidence>
<dbReference type="RefSeq" id="WP_142893616.1">
    <property type="nucleotide sequence ID" value="NZ_ML660163.1"/>
</dbReference>